<evidence type="ECO:0000256" key="1">
    <source>
        <dbReference type="SAM" id="MobiDB-lite"/>
    </source>
</evidence>
<gene>
    <name evidence="2" type="ORF">MNEG_9740</name>
</gene>
<sequence>MEDAGKAAVPLLTSAQQLGVSAEVAAKAAGSGAGGFCTPLLGGGAPFGAAAQLAGAADAGQGDVGDGEAASGLFAGPGWGEGGVQPQPGPQGVAAGVVCGARPQVCGMVLGGYYPGLQGELNELRQAAQGNASWEQIEDPLLAADMLCKERGLEARVTAEKHLIRLDTKAAAEASLLPFKPSGVVLVDVQDAHAPRQEVPDKIHKPRLSKQPGPHFGLRHKAGREELWYRSGVKRELVLWSVEIEIRYVAKELQPAANRGHGDGGGDGDDVNDDEELVVGKFTAVGPKLLDAAKRAAFSLLAGMAAGTRTLRDPPAFWRLADACDDEAQRLVEAQRRMEAPQMADTRGPGTGKKPRRARQ</sequence>
<evidence type="ECO:0000313" key="3">
    <source>
        <dbReference type="Proteomes" id="UP000054498"/>
    </source>
</evidence>
<evidence type="ECO:0000313" key="2">
    <source>
        <dbReference type="EMBL" id="KIY98220.1"/>
    </source>
</evidence>
<reference evidence="2 3" key="1">
    <citation type="journal article" date="2013" name="BMC Genomics">
        <title>Reconstruction of the lipid metabolism for the microalga Monoraphidium neglectum from its genome sequence reveals characteristics suitable for biofuel production.</title>
        <authorList>
            <person name="Bogen C."/>
            <person name="Al-Dilaimi A."/>
            <person name="Albersmeier A."/>
            <person name="Wichmann J."/>
            <person name="Grundmann M."/>
            <person name="Rupp O."/>
            <person name="Lauersen K.J."/>
            <person name="Blifernez-Klassen O."/>
            <person name="Kalinowski J."/>
            <person name="Goesmann A."/>
            <person name="Mussgnug J.H."/>
            <person name="Kruse O."/>
        </authorList>
    </citation>
    <scope>NUCLEOTIDE SEQUENCE [LARGE SCALE GENOMIC DNA]</scope>
    <source>
        <strain evidence="2 3">SAG 48.87</strain>
    </source>
</reference>
<feature type="region of interest" description="Disordered" evidence="1">
    <location>
        <begin position="68"/>
        <end position="87"/>
    </location>
</feature>
<dbReference type="Proteomes" id="UP000054498">
    <property type="component" value="Unassembled WGS sequence"/>
</dbReference>
<protein>
    <submittedName>
        <fullName evidence="2">Uncharacterized protein</fullName>
    </submittedName>
</protein>
<proteinExistence type="predicted"/>
<name>A0A0D2MV48_9CHLO</name>
<accession>A0A0D2MV48</accession>
<organism evidence="2 3">
    <name type="scientific">Monoraphidium neglectum</name>
    <dbReference type="NCBI Taxonomy" id="145388"/>
    <lineage>
        <taxon>Eukaryota</taxon>
        <taxon>Viridiplantae</taxon>
        <taxon>Chlorophyta</taxon>
        <taxon>core chlorophytes</taxon>
        <taxon>Chlorophyceae</taxon>
        <taxon>CS clade</taxon>
        <taxon>Sphaeropleales</taxon>
        <taxon>Selenastraceae</taxon>
        <taxon>Monoraphidium</taxon>
    </lineage>
</organism>
<dbReference type="EMBL" id="KK102265">
    <property type="protein sequence ID" value="KIY98220.1"/>
    <property type="molecule type" value="Genomic_DNA"/>
</dbReference>
<dbReference type="KEGG" id="mng:MNEG_9740"/>
<dbReference type="GeneID" id="25742615"/>
<keyword evidence="3" id="KW-1185">Reference proteome</keyword>
<feature type="region of interest" description="Disordered" evidence="1">
    <location>
        <begin position="334"/>
        <end position="360"/>
    </location>
</feature>
<dbReference type="RefSeq" id="XP_013897240.1">
    <property type="nucleotide sequence ID" value="XM_014041786.1"/>
</dbReference>
<dbReference type="AlphaFoldDB" id="A0A0D2MV48"/>